<dbReference type="InterPro" id="IPR024983">
    <property type="entry name" value="CHAT_dom"/>
</dbReference>
<accession>A0ABV9HHF6</accession>
<sequence>MGTAELEALTERFERAREWNVRAQPRRARREFRALLRDLDHGETVDLTMADRVAWAWLIARSWMGLAQADLACTGDLPGALELLDRARGAARLLEGLERRRIEAVTDGQQGLFLLRVAGKPAEAVRLFDRVLAVSDSGAPRDLAMAYLNRAIALSDLGDVEGALADNFEAVRHAEAAGSPTLVAFARHNSGYYLSMLGDAPAALAEMAAARELAPDQDDGISMLGQAEVLYGVGLLEEAEALLDEAIPQLLAAGRRTDHAIAEYVRARCLLALLRFEEASTLAGRARAHFTAVGYEQWAVLSRVLEFEAALAPLRRGVRTPTGGEVRRRARQALTAAQDGDAAGPVLGQHPGHAARLVAAQWFLLANDLDTARVTLRGLPRGLTSAPLTMRIQHYTVQAELAFAADDRTRGLRAVRAGLRLLADHRSRLGAVESVTAAAAHGVELTRIDVGAAAHTGRPAALFDAAERGRSTFAGTGRVTPPDDPRAAALLFEARGLLARAREMPADQAKERERLTRRAHRAQSEVRERSWRHAGNAGGVQRSVTARELRQVLVERGDDTAVVANFVVLDGMLRCVRVDARGVTAIEFGPADDVTERVRRLGADFAMAANDLIPAPLRAAANASLARNLKVLDDILLGPLRADGDLYVVAREPLLSVPWTALPSRSGLRTAVNSYVARGRTHARPSGKRRLLAAAGPGVQHGTAEVHAVGRQWPGATVLTGDDAVTEHVRTALATHDVVHLATHGQHDADNPLFASIDLADGPLFAHELDGTPLPGSVVILSSCEVGGSTQVLGGEVLGLTSVLLRLGARAVIASVAKLSDELAARVMPRLHAHLRESDDPEAALAAALKDVAEPVPLVCFSSVEGLASA</sequence>
<keyword evidence="4" id="KW-1185">Reference proteome</keyword>
<feature type="domain" description="CHAT" evidence="2">
    <location>
        <begin position="629"/>
        <end position="853"/>
    </location>
</feature>
<evidence type="ECO:0000313" key="4">
    <source>
        <dbReference type="Proteomes" id="UP001596011"/>
    </source>
</evidence>
<evidence type="ECO:0000256" key="1">
    <source>
        <dbReference type="SAM" id="MobiDB-lite"/>
    </source>
</evidence>
<feature type="region of interest" description="Disordered" evidence="1">
    <location>
        <begin position="504"/>
        <end position="538"/>
    </location>
</feature>
<evidence type="ECO:0000313" key="3">
    <source>
        <dbReference type="EMBL" id="MFC4628938.1"/>
    </source>
</evidence>
<dbReference type="Pfam" id="PF12770">
    <property type="entry name" value="CHAT"/>
    <property type="match status" value="1"/>
</dbReference>
<feature type="compositionally biased region" description="Basic and acidic residues" evidence="1">
    <location>
        <begin position="504"/>
        <end position="531"/>
    </location>
</feature>
<dbReference type="SUPFAM" id="SSF48452">
    <property type="entry name" value="TPR-like"/>
    <property type="match status" value="1"/>
</dbReference>
<gene>
    <name evidence="3" type="ORF">ACFO6V_11875</name>
</gene>
<dbReference type="Gene3D" id="1.25.40.10">
    <property type="entry name" value="Tetratricopeptide repeat domain"/>
    <property type="match status" value="1"/>
</dbReference>
<dbReference type="Proteomes" id="UP001596011">
    <property type="component" value="Unassembled WGS sequence"/>
</dbReference>
<comment type="caution">
    <text evidence="3">The sequence shown here is derived from an EMBL/GenBank/DDBJ whole genome shotgun (WGS) entry which is preliminary data.</text>
</comment>
<evidence type="ECO:0000259" key="2">
    <source>
        <dbReference type="Pfam" id="PF12770"/>
    </source>
</evidence>
<dbReference type="InterPro" id="IPR011990">
    <property type="entry name" value="TPR-like_helical_dom_sf"/>
</dbReference>
<dbReference type="EMBL" id="JBHSFI010000004">
    <property type="protein sequence ID" value="MFC4628938.1"/>
    <property type="molecule type" value="Genomic_DNA"/>
</dbReference>
<protein>
    <submittedName>
        <fullName evidence="3">CHAT domain-containing protein</fullName>
    </submittedName>
</protein>
<organism evidence="3 4">
    <name type="scientific">Promicromonospora alba</name>
    <dbReference type="NCBI Taxonomy" id="1616110"/>
    <lineage>
        <taxon>Bacteria</taxon>
        <taxon>Bacillati</taxon>
        <taxon>Actinomycetota</taxon>
        <taxon>Actinomycetes</taxon>
        <taxon>Micrococcales</taxon>
        <taxon>Promicromonosporaceae</taxon>
        <taxon>Promicromonospora</taxon>
    </lineage>
</organism>
<proteinExistence type="predicted"/>
<reference evidence="4" key="1">
    <citation type="journal article" date="2019" name="Int. J. Syst. Evol. Microbiol.">
        <title>The Global Catalogue of Microorganisms (GCM) 10K type strain sequencing project: providing services to taxonomists for standard genome sequencing and annotation.</title>
        <authorList>
            <consortium name="The Broad Institute Genomics Platform"/>
            <consortium name="The Broad Institute Genome Sequencing Center for Infectious Disease"/>
            <person name="Wu L."/>
            <person name="Ma J."/>
        </authorList>
    </citation>
    <scope>NUCLEOTIDE SEQUENCE [LARGE SCALE GENOMIC DNA]</scope>
    <source>
        <strain evidence="4">CCUG 42722</strain>
    </source>
</reference>
<dbReference type="RefSeq" id="WP_377135544.1">
    <property type="nucleotide sequence ID" value="NZ_JBHSFI010000004.1"/>
</dbReference>
<name>A0ABV9HHF6_9MICO</name>